<dbReference type="UniPathway" id="UPA00219"/>
<gene>
    <name evidence="10" type="primary">murG</name>
    <name evidence="13" type="ORF">HMPREF1872_01300</name>
</gene>
<comment type="caution">
    <text evidence="13">The sequence shown here is derived from an EMBL/GenBank/DDBJ whole genome shotgun (WGS) entry which is preliminary data.</text>
</comment>
<keyword evidence="5 10" id="KW-0133">Cell shape</keyword>
<comment type="caution">
    <text evidence="10">Lacks conserved residue(s) required for the propagation of feature annotation.</text>
</comment>
<sequence>MRKNYQHAIEQIKQELDLTKPLLIFTCGGTSGHINPALSVASYIRETAPNYEILFVGTERGLESKLVRQANYPFFAIEALPFHKQIKALLKASLTLIESQLVARKLLQALKPVAVFGTGGYVSAPLISAAKFLKIPAVLHEQNAFPGKSNLFLAKHIDLLCYSFPDTEKYFKKAKRCLLTGNPVPERFFKQDKKADRKELNIEADAKCVLVVGGSLGAKRLNDAVFALAKRYKTEGKRLPWHIILALGAKGWANYQQEVKEYGDMLDCRDYIYEMEKYYAAADCVICRAGALTLAEIAAVGKMAVFVPYPYAAHDHQTYNAMAYVKAKAAYICKDQDVTSEYLDKTLQELLNEPAKLEAMSAEAKKLAYPNANAEIAKALLELARK</sequence>
<organism evidence="13 14">
    <name type="scientific">Amygdalobacter nucleatus</name>
    <dbReference type="NCBI Taxonomy" id="3029274"/>
    <lineage>
        <taxon>Bacteria</taxon>
        <taxon>Bacillati</taxon>
        <taxon>Bacillota</taxon>
        <taxon>Clostridia</taxon>
        <taxon>Eubacteriales</taxon>
        <taxon>Oscillospiraceae</taxon>
        <taxon>Amygdalobacter</taxon>
    </lineage>
</organism>
<dbReference type="SUPFAM" id="SSF53756">
    <property type="entry name" value="UDP-Glycosyltransferase/glycogen phosphorylase"/>
    <property type="match status" value="1"/>
</dbReference>
<accession>A0A133Y7T0</accession>
<dbReference type="PANTHER" id="PTHR21015">
    <property type="entry name" value="UDP-N-ACETYLGLUCOSAMINE--N-ACETYLMURAMYL-(PENTAPEPTIDE) PYROPHOSPHORYL-UNDECAPRENOL N-ACETYLGLUCOSAMINE TRANSFERASE 1"/>
    <property type="match status" value="1"/>
</dbReference>
<dbReference type="GO" id="GO:0008360">
    <property type="term" value="P:regulation of cell shape"/>
    <property type="evidence" value="ECO:0007669"/>
    <property type="project" value="UniProtKB-KW"/>
</dbReference>
<dbReference type="InterPro" id="IPR004276">
    <property type="entry name" value="GlycoTrans_28_N"/>
</dbReference>
<dbReference type="GO" id="GO:0050511">
    <property type="term" value="F:undecaprenyldiphospho-muramoylpentapeptide beta-N-acetylglucosaminyltransferase activity"/>
    <property type="evidence" value="ECO:0007669"/>
    <property type="project" value="UniProtKB-UniRule"/>
</dbReference>
<comment type="pathway">
    <text evidence="10">Cell wall biogenesis; peptidoglycan biosynthesis.</text>
</comment>
<evidence type="ECO:0000313" key="13">
    <source>
        <dbReference type="EMBL" id="KXB39268.1"/>
    </source>
</evidence>
<dbReference type="GO" id="GO:0051301">
    <property type="term" value="P:cell division"/>
    <property type="evidence" value="ECO:0007669"/>
    <property type="project" value="UniProtKB-KW"/>
</dbReference>
<comment type="subcellular location">
    <subcellularLocation>
        <location evidence="10">Cell membrane</location>
        <topology evidence="10">Peripheral membrane protein</topology>
        <orientation evidence="10">Cytoplasmic side</orientation>
    </subcellularLocation>
</comment>
<evidence type="ECO:0000256" key="1">
    <source>
        <dbReference type="ARBA" id="ARBA00022475"/>
    </source>
</evidence>
<dbReference type="HAMAP" id="MF_00033">
    <property type="entry name" value="MurG"/>
    <property type="match status" value="1"/>
</dbReference>
<comment type="catalytic activity">
    <reaction evidence="10">
        <text>di-trans,octa-cis-undecaprenyl diphospho-N-acetyl-alpha-D-muramoyl-L-alanyl-D-glutamyl-meso-2,6-diaminopimeloyl-D-alanyl-D-alanine + UDP-N-acetyl-alpha-D-glucosamine = di-trans,octa-cis-undecaprenyl diphospho-[N-acetyl-alpha-D-glucosaminyl-(1-&gt;4)]-N-acetyl-alpha-D-muramoyl-L-alanyl-D-glutamyl-meso-2,6-diaminopimeloyl-D-alanyl-D-alanine + UDP + H(+)</text>
        <dbReference type="Rhea" id="RHEA:31227"/>
        <dbReference type="ChEBI" id="CHEBI:15378"/>
        <dbReference type="ChEBI" id="CHEBI:57705"/>
        <dbReference type="ChEBI" id="CHEBI:58223"/>
        <dbReference type="ChEBI" id="CHEBI:61387"/>
        <dbReference type="ChEBI" id="CHEBI:61388"/>
        <dbReference type="EC" id="2.4.1.227"/>
    </reaction>
</comment>
<dbReference type="STRING" id="1497955.HMPREF1872_01300"/>
<dbReference type="NCBIfam" id="TIGR01133">
    <property type="entry name" value="murG"/>
    <property type="match status" value="1"/>
</dbReference>
<dbReference type="Pfam" id="PF04101">
    <property type="entry name" value="Glyco_tran_28_C"/>
    <property type="match status" value="1"/>
</dbReference>
<feature type="binding site" evidence="10">
    <location>
        <position position="215"/>
    </location>
    <ligand>
        <name>UDP-N-acetyl-alpha-D-glucosamine</name>
        <dbReference type="ChEBI" id="CHEBI:57705"/>
    </ligand>
</feature>
<keyword evidence="14" id="KW-1185">Reference proteome</keyword>
<dbReference type="EMBL" id="LSCV01000042">
    <property type="protein sequence ID" value="KXB39268.1"/>
    <property type="molecule type" value="Genomic_DNA"/>
</dbReference>
<dbReference type="OrthoDB" id="9808936at2"/>
<name>A0A133Y7T0_9FIRM</name>
<dbReference type="RefSeq" id="WP_066714886.1">
    <property type="nucleotide sequence ID" value="NZ_CP118869.1"/>
</dbReference>
<evidence type="ECO:0000256" key="5">
    <source>
        <dbReference type="ARBA" id="ARBA00022960"/>
    </source>
</evidence>
<dbReference type="InterPro" id="IPR006009">
    <property type="entry name" value="GlcNAc_MurG"/>
</dbReference>
<keyword evidence="2 10" id="KW-0132">Cell division</keyword>
<keyword evidence="3 10" id="KW-0328">Glycosyltransferase</keyword>
<dbReference type="PATRIC" id="fig|1497955.3.peg.1267"/>
<dbReference type="Gene3D" id="3.40.50.2000">
    <property type="entry name" value="Glycogen Phosphorylase B"/>
    <property type="match status" value="2"/>
</dbReference>
<dbReference type="InterPro" id="IPR022357">
    <property type="entry name" value="MIP_CS"/>
</dbReference>
<reference evidence="14" key="1">
    <citation type="submission" date="2016-01" db="EMBL/GenBank/DDBJ databases">
        <authorList>
            <person name="Mitreva M."/>
            <person name="Pepin K.H."/>
            <person name="Mihindukulasuriya K.A."/>
            <person name="Fulton R."/>
            <person name="Fronick C."/>
            <person name="O'Laughlin M."/>
            <person name="Miner T."/>
            <person name="Herter B."/>
            <person name="Rosa B.A."/>
            <person name="Cordes M."/>
            <person name="Tomlinson C."/>
            <person name="Wollam A."/>
            <person name="Palsikar V.B."/>
            <person name="Mardis E.R."/>
            <person name="Wilson R.K."/>
        </authorList>
    </citation>
    <scope>NUCLEOTIDE SEQUENCE [LARGE SCALE GENOMIC DNA]</scope>
    <source>
        <strain evidence="14">KA00274</strain>
    </source>
</reference>
<evidence type="ECO:0000256" key="9">
    <source>
        <dbReference type="ARBA" id="ARBA00023316"/>
    </source>
</evidence>
<feature type="domain" description="Glycosyl transferase family 28 C-terminal" evidence="12">
    <location>
        <begin position="209"/>
        <end position="369"/>
    </location>
</feature>
<dbReference type="Pfam" id="PF03033">
    <property type="entry name" value="Glyco_transf_28"/>
    <property type="match status" value="1"/>
</dbReference>
<feature type="binding site" evidence="10">
    <location>
        <position position="272"/>
    </location>
    <ligand>
        <name>UDP-N-acetyl-alpha-D-glucosamine</name>
        <dbReference type="ChEBI" id="CHEBI:57705"/>
    </ligand>
</feature>
<feature type="binding site" evidence="10">
    <location>
        <position position="143"/>
    </location>
    <ligand>
        <name>UDP-N-acetyl-alpha-D-glucosamine</name>
        <dbReference type="ChEBI" id="CHEBI:57705"/>
    </ligand>
</feature>
<dbReference type="CDD" id="cd03785">
    <property type="entry name" value="GT28_MurG"/>
    <property type="match status" value="1"/>
</dbReference>
<dbReference type="GO" id="GO:0071555">
    <property type="term" value="P:cell wall organization"/>
    <property type="evidence" value="ECO:0007669"/>
    <property type="project" value="UniProtKB-KW"/>
</dbReference>
<dbReference type="PROSITE" id="PS00221">
    <property type="entry name" value="MIP"/>
    <property type="match status" value="1"/>
</dbReference>
<dbReference type="InterPro" id="IPR007235">
    <property type="entry name" value="Glyco_trans_28_C"/>
</dbReference>
<dbReference type="GO" id="GO:0005886">
    <property type="term" value="C:plasma membrane"/>
    <property type="evidence" value="ECO:0007669"/>
    <property type="project" value="UniProtKB-SubCell"/>
</dbReference>
<evidence type="ECO:0000259" key="11">
    <source>
        <dbReference type="Pfam" id="PF03033"/>
    </source>
</evidence>
<dbReference type="GO" id="GO:0009252">
    <property type="term" value="P:peptidoglycan biosynthetic process"/>
    <property type="evidence" value="ECO:0007669"/>
    <property type="project" value="UniProtKB-UniRule"/>
</dbReference>
<evidence type="ECO:0000256" key="7">
    <source>
        <dbReference type="ARBA" id="ARBA00023136"/>
    </source>
</evidence>
<evidence type="ECO:0000313" key="14">
    <source>
        <dbReference type="Proteomes" id="UP000070080"/>
    </source>
</evidence>
<evidence type="ECO:0000256" key="3">
    <source>
        <dbReference type="ARBA" id="ARBA00022676"/>
    </source>
</evidence>
<dbReference type="GO" id="GO:0051991">
    <property type="term" value="F:UDP-N-acetyl-D-glucosamine:N-acetylmuramoyl-L-alanyl-D-glutamyl-meso-2,6-diaminopimelyl-D-alanyl-D-alanine-diphosphoundecaprenol 4-beta-N-acetylglucosaminlytransferase activity"/>
    <property type="evidence" value="ECO:0007669"/>
    <property type="project" value="RHEA"/>
</dbReference>
<keyword evidence="9 10" id="KW-0961">Cell wall biogenesis/degradation</keyword>
<keyword evidence="6 10" id="KW-0573">Peptidoglycan synthesis</keyword>
<protein>
    <recommendedName>
        <fullName evidence="10">UDP-N-acetylglucosamine--N-acetylmuramyl-(pentapeptide) pyrophosphoryl-undecaprenol N-acetylglucosamine transferase</fullName>
        <ecNumber evidence="10">2.4.1.227</ecNumber>
    </recommendedName>
    <alternativeName>
        <fullName evidence="10">Undecaprenyl-PP-MurNAc-pentapeptide-UDPGlcNAc GlcNAc transferase</fullName>
    </alternativeName>
</protein>
<comment type="function">
    <text evidence="10">Cell wall formation. Catalyzes the transfer of a GlcNAc subunit on undecaprenyl-pyrophosphoryl-MurNAc-pentapeptide (lipid intermediate I) to form undecaprenyl-pyrophosphoryl-MurNAc-(pentapeptide)GlcNAc (lipid intermediate II).</text>
</comment>
<evidence type="ECO:0000256" key="2">
    <source>
        <dbReference type="ARBA" id="ARBA00022618"/>
    </source>
</evidence>
<feature type="domain" description="Glycosyltransferase family 28 N-terminal" evidence="11">
    <location>
        <begin position="24"/>
        <end position="155"/>
    </location>
</feature>
<keyword evidence="4 10" id="KW-0808">Transferase</keyword>
<proteinExistence type="inferred from homology"/>
<dbReference type="AlphaFoldDB" id="A0A133Y7T0"/>
<dbReference type="Proteomes" id="UP000070080">
    <property type="component" value="Unassembled WGS sequence"/>
</dbReference>
<comment type="similarity">
    <text evidence="10">Belongs to the glycosyltransferase 28 family. MurG subfamily.</text>
</comment>
<feature type="binding site" evidence="10">
    <location>
        <position position="317"/>
    </location>
    <ligand>
        <name>UDP-N-acetyl-alpha-D-glucosamine</name>
        <dbReference type="ChEBI" id="CHEBI:57705"/>
    </ligand>
</feature>
<keyword evidence="8 10" id="KW-0131">Cell cycle</keyword>
<dbReference type="EC" id="2.4.1.227" evidence="10"/>
<evidence type="ECO:0000259" key="12">
    <source>
        <dbReference type="Pfam" id="PF04101"/>
    </source>
</evidence>
<dbReference type="GO" id="GO:0005975">
    <property type="term" value="P:carbohydrate metabolic process"/>
    <property type="evidence" value="ECO:0007669"/>
    <property type="project" value="InterPro"/>
</dbReference>
<dbReference type="PANTHER" id="PTHR21015:SF22">
    <property type="entry name" value="GLYCOSYLTRANSFERASE"/>
    <property type="match status" value="1"/>
</dbReference>
<evidence type="ECO:0000256" key="8">
    <source>
        <dbReference type="ARBA" id="ARBA00023306"/>
    </source>
</evidence>
<keyword evidence="7 10" id="KW-0472">Membrane</keyword>
<evidence type="ECO:0000256" key="10">
    <source>
        <dbReference type="HAMAP-Rule" id="MF_00033"/>
    </source>
</evidence>
<keyword evidence="1 10" id="KW-1003">Cell membrane</keyword>
<evidence type="ECO:0000256" key="4">
    <source>
        <dbReference type="ARBA" id="ARBA00022679"/>
    </source>
</evidence>
<evidence type="ECO:0000256" key="6">
    <source>
        <dbReference type="ARBA" id="ARBA00022984"/>
    </source>
</evidence>